<dbReference type="AlphaFoldDB" id="A0A2Z4IED6"/>
<keyword evidence="3" id="KW-1185">Reference proteome</keyword>
<dbReference type="Proteomes" id="UP000248688">
    <property type="component" value="Chromosome"/>
</dbReference>
<protein>
    <submittedName>
        <fullName evidence="2">Uncharacterized protein</fullName>
    </submittedName>
</protein>
<feature type="signal peptide" evidence="1">
    <location>
        <begin position="1"/>
        <end position="24"/>
    </location>
</feature>
<evidence type="ECO:0000313" key="2">
    <source>
        <dbReference type="EMBL" id="AWW29274.1"/>
    </source>
</evidence>
<evidence type="ECO:0000313" key="3">
    <source>
        <dbReference type="Proteomes" id="UP000248688"/>
    </source>
</evidence>
<dbReference type="EMBL" id="CP030041">
    <property type="protein sequence ID" value="AWW29274.1"/>
    <property type="molecule type" value="Genomic_DNA"/>
</dbReference>
<dbReference type="KEGG" id="est:DN752_03465"/>
<evidence type="ECO:0000256" key="1">
    <source>
        <dbReference type="SAM" id="SignalP"/>
    </source>
</evidence>
<proteinExistence type="predicted"/>
<name>A0A2Z4IED6_9BACT</name>
<reference evidence="2 3" key="1">
    <citation type="submission" date="2018-06" db="EMBL/GenBank/DDBJ databases">
        <title>Echinicola strongylocentroti sp. nov., isolated from a sea urchin Strongylocentrotus intermedius.</title>
        <authorList>
            <person name="Bae S.S."/>
        </authorList>
    </citation>
    <scope>NUCLEOTIDE SEQUENCE [LARGE SCALE GENOMIC DNA]</scope>
    <source>
        <strain evidence="2 3">MEBiC08714</strain>
    </source>
</reference>
<gene>
    <name evidence="2" type="ORF">DN752_03465</name>
</gene>
<feature type="chain" id="PRO_5016366125" evidence="1">
    <location>
        <begin position="25"/>
        <end position="98"/>
    </location>
</feature>
<keyword evidence="1" id="KW-0732">Signal</keyword>
<dbReference type="PROSITE" id="PS51257">
    <property type="entry name" value="PROKAR_LIPOPROTEIN"/>
    <property type="match status" value="1"/>
</dbReference>
<organism evidence="2 3">
    <name type="scientific">Echinicola strongylocentroti</name>
    <dbReference type="NCBI Taxonomy" id="1795355"/>
    <lineage>
        <taxon>Bacteria</taxon>
        <taxon>Pseudomonadati</taxon>
        <taxon>Bacteroidota</taxon>
        <taxon>Cytophagia</taxon>
        <taxon>Cytophagales</taxon>
        <taxon>Cyclobacteriaceae</taxon>
        <taxon>Echinicola</taxon>
    </lineage>
</organism>
<sequence length="98" mass="10852">MTMKNIQTLFISLMLLASGCVDQAYDEFQYRIFNETDKEVAVLGFANQLDPNTNGRAEAILIRPGSNYTVTRINGIGDNTSMSFYSLKGGGRFSQSNI</sequence>
<accession>A0A2Z4IED6</accession>